<dbReference type="InterPro" id="IPR023753">
    <property type="entry name" value="FAD/NAD-binding_dom"/>
</dbReference>
<accession>A0A9D1SSN7</accession>
<proteinExistence type="inferred from homology"/>
<feature type="active site" description="Proton acceptor" evidence="13">
    <location>
        <position position="429"/>
    </location>
</feature>
<dbReference type="InterPro" id="IPR050151">
    <property type="entry name" value="Class-I_Pyr_Nuc-Dis_Oxidored"/>
</dbReference>
<evidence type="ECO:0000256" key="10">
    <source>
        <dbReference type="ARBA" id="ARBA00023157"/>
    </source>
</evidence>
<dbReference type="PANTHER" id="PTHR22912:SF217">
    <property type="entry name" value="DIHYDROLIPOYL DEHYDROGENASE"/>
    <property type="match status" value="1"/>
</dbReference>
<evidence type="ECO:0000256" key="13">
    <source>
        <dbReference type="PIRSR" id="PIRSR000350-2"/>
    </source>
</evidence>
<comment type="subcellular location">
    <subcellularLocation>
        <location evidence="1">Cytoplasm</location>
    </subcellularLocation>
</comment>
<keyword evidence="9 14" id="KW-0520">NAD</keyword>
<keyword evidence="10" id="KW-1015">Disulfide bond</keyword>
<dbReference type="PRINTS" id="PR00368">
    <property type="entry name" value="FADPNR"/>
</dbReference>
<name>A0A9D1SSN7_9CLOT</name>
<dbReference type="EMBL" id="DVOD01000069">
    <property type="protein sequence ID" value="HIU93341.1"/>
    <property type="molecule type" value="Genomic_DNA"/>
</dbReference>
<feature type="binding site" evidence="14">
    <location>
        <position position="300"/>
    </location>
    <ligand>
        <name>FAD</name>
        <dbReference type="ChEBI" id="CHEBI:57692"/>
    </ligand>
</feature>
<feature type="binding site" evidence="14">
    <location>
        <position position="262"/>
    </location>
    <ligand>
        <name>NAD(+)</name>
        <dbReference type="ChEBI" id="CHEBI:57540"/>
    </ligand>
</feature>
<evidence type="ECO:0000259" key="18">
    <source>
        <dbReference type="Pfam" id="PF07992"/>
    </source>
</evidence>
<dbReference type="Pfam" id="PF02852">
    <property type="entry name" value="Pyr_redox_dim"/>
    <property type="match status" value="1"/>
</dbReference>
<comment type="similarity">
    <text evidence="2 16">Belongs to the class-I pyridine nucleotide-disulfide oxidoreductase family.</text>
</comment>
<dbReference type="PROSITE" id="PS00076">
    <property type="entry name" value="PYRIDINE_REDOX_1"/>
    <property type="match status" value="1"/>
</dbReference>
<evidence type="ECO:0000259" key="17">
    <source>
        <dbReference type="Pfam" id="PF02852"/>
    </source>
</evidence>
<keyword evidence="6 16" id="KW-0285">Flavoprotein</keyword>
<dbReference type="GO" id="GO:0004148">
    <property type="term" value="F:dihydrolipoyl dehydrogenase (NADH) activity"/>
    <property type="evidence" value="ECO:0007669"/>
    <property type="project" value="UniProtKB-EC"/>
</dbReference>
<dbReference type="GO" id="GO:0005737">
    <property type="term" value="C:cytoplasm"/>
    <property type="evidence" value="ECO:0007669"/>
    <property type="project" value="UniProtKB-SubCell"/>
</dbReference>
<feature type="binding site" evidence="14">
    <location>
        <begin position="142"/>
        <end position="144"/>
    </location>
    <ligand>
        <name>FAD</name>
        <dbReference type="ChEBI" id="CHEBI:57692"/>
    </ligand>
</feature>
<evidence type="ECO:0000256" key="9">
    <source>
        <dbReference type="ARBA" id="ARBA00023027"/>
    </source>
</evidence>
<dbReference type="PANTHER" id="PTHR22912">
    <property type="entry name" value="DISULFIDE OXIDOREDUCTASE"/>
    <property type="match status" value="1"/>
</dbReference>
<evidence type="ECO:0000313" key="19">
    <source>
        <dbReference type="EMBL" id="HIU93341.1"/>
    </source>
</evidence>
<dbReference type="SUPFAM" id="SSF55424">
    <property type="entry name" value="FAD/NAD-linked reductases, dimerisation (C-terminal) domain"/>
    <property type="match status" value="1"/>
</dbReference>
<evidence type="ECO:0000256" key="8">
    <source>
        <dbReference type="ARBA" id="ARBA00023002"/>
    </source>
</evidence>
<dbReference type="InterPro" id="IPR036188">
    <property type="entry name" value="FAD/NAD-bd_sf"/>
</dbReference>
<dbReference type="InterPro" id="IPR004099">
    <property type="entry name" value="Pyr_nucl-diS_OxRdtase_dimer"/>
</dbReference>
<comment type="caution">
    <text evidence="19">The sequence shown here is derived from an EMBL/GenBank/DDBJ whole genome shotgun (WGS) entry which is preliminary data.</text>
</comment>
<keyword evidence="5" id="KW-0963">Cytoplasm</keyword>
<comment type="miscellaneous">
    <text evidence="16">The active site is a redox-active disulfide bond.</text>
</comment>
<dbReference type="AlphaFoldDB" id="A0A9D1SSN7"/>
<dbReference type="FunFam" id="3.30.390.30:FF:000001">
    <property type="entry name" value="Dihydrolipoyl dehydrogenase"/>
    <property type="match status" value="1"/>
</dbReference>
<dbReference type="SUPFAM" id="SSF51905">
    <property type="entry name" value="FAD/NAD(P)-binding domain"/>
    <property type="match status" value="1"/>
</dbReference>
<keyword evidence="11 16" id="KW-0676">Redox-active center</keyword>
<feature type="domain" description="FAD/NAD(P)-binding" evidence="18">
    <location>
        <begin position="7"/>
        <end position="315"/>
    </location>
</feature>
<evidence type="ECO:0000256" key="7">
    <source>
        <dbReference type="ARBA" id="ARBA00022827"/>
    </source>
</evidence>
<feature type="binding site" evidence="14">
    <location>
        <begin position="179"/>
        <end position="186"/>
    </location>
    <ligand>
        <name>NAD(+)</name>
        <dbReference type="ChEBI" id="CHEBI:57540"/>
    </ligand>
</feature>
<gene>
    <name evidence="19" type="primary">lpdA</name>
    <name evidence="19" type="ORF">IAD26_09455</name>
</gene>
<dbReference type="InterPro" id="IPR016156">
    <property type="entry name" value="FAD/NAD-linked_Rdtase_dimer_sf"/>
</dbReference>
<organism evidence="19 20">
    <name type="scientific">Candidatus Limenecus avicola</name>
    <dbReference type="NCBI Taxonomy" id="2840847"/>
    <lineage>
        <taxon>Bacteria</taxon>
        <taxon>Bacillati</taxon>
        <taxon>Bacillota</taxon>
        <taxon>Clostridia</taxon>
        <taxon>Eubacteriales</taxon>
        <taxon>Clostridiaceae</taxon>
        <taxon>Clostridiaceae incertae sedis</taxon>
        <taxon>Candidatus Limenecus</taxon>
    </lineage>
</organism>
<evidence type="ECO:0000256" key="5">
    <source>
        <dbReference type="ARBA" id="ARBA00022490"/>
    </source>
</evidence>
<comment type="catalytic activity">
    <reaction evidence="12 16">
        <text>N(6)-[(R)-dihydrolipoyl]-L-lysyl-[protein] + NAD(+) = N(6)-[(R)-lipoyl]-L-lysyl-[protein] + NADH + H(+)</text>
        <dbReference type="Rhea" id="RHEA:15045"/>
        <dbReference type="Rhea" id="RHEA-COMP:10474"/>
        <dbReference type="Rhea" id="RHEA-COMP:10475"/>
        <dbReference type="ChEBI" id="CHEBI:15378"/>
        <dbReference type="ChEBI" id="CHEBI:57540"/>
        <dbReference type="ChEBI" id="CHEBI:57945"/>
        <dbReference type="ChEBI" id="CHEBI:83099"/>
        <dbReference type="ChEBI" id="CHEBI:83100"/>
        <dbReference type="EC" id="1.8.1.4"/>
    </reaction>
</comment>
<dbReference type="PRINTS" id="PR00411">
    <property type="entry name" value="PNDRDTASEI"/>
</dbReference>
<dbReference type="InterPro" id="IPR006258">
    <property type="entry name" value="Lipoamide_DH"/>
</dbReference>
<evidence type="ECO:0000313" key="20">
    <source>
        <dbReference type="Proteomes" id="UP000886748"/>
    </source>
</evidence>
<dbReference type="GO" id="GO:0006103">
    <property type="term" value="P:2-oxoglutarate metabolic process"/>
    <property type="evidence" value="ECO:0007669"/>
    <property type="project" value="TreeGrafter"/>
</dbReference>
<evidence type="ECO:0000256" key="6">
    <source>
        <dbReference type="ARBA" id="ARBA00022630"/>
    </source>
</evidence>
<evidence type="ECO:0000256" key="3">
    <source>
        <dbReference type="ARBA" id="ARBA00012608"/>
    </source>
</evidence>
<reference evidence="19" key="1">
    <citation type="submission" date="2020-10" db="EMBL/GenBank/DDBJ databases">
        <authorList>
            <person name="Gilroy R."/>
        </authorList>
    </citation>
    <scope>NUCLEOTIDE SEQUENCE</scope>
    <source>
        <strain evidence="19">CHK154-7741</strain>
    </source>
</reference>
<evidence type="ECO:0000256" key="14">
    <source>
        <dbReference type="PIRSR" id="PIRSR000350-3"/>
    </source>
</evidence>
<dbReference type="Proteomes" id="UP000886748">
    <property type="component" value="Unassembled WGS sequence"/>
</dbReference>
<keyword evidence="14" id="KW-0547">Nucleotide-binding</keyword>
<evidence type="ECO:0000256" key="16">
    <source>
        <dbReference type="RuleBase" id="RU003692"/>
    </source>
</evidence>
<evidence type="ECO:0000256" key="4">
    <source>
        <dbReference type="ARBA" id="ARBA00016961"/>
    </source>
</evidence>
<dbReference type="EC" id="1.8.1.4" evidence="3 16"/>
<keyword evidence="7 14" id="KW-0274">FAD</keyword>
<dbReference type="PIRSF" id="PIRSF000350">
    <property type="entry name" value="Mercury_reductase_MerA"/>
    <property type="match status" value="1"/>
</dbReference>
<feature type="binding site" evidence="14">
    <location>
        <position position="52"/>
    </location>
    <ligand>
        <name>FAD</name>
        <dbReference type="ChEBI" id="CHEBI:57692"/>
    </ligand>
</feature>
<evidence type="ECO:0000256" key="1">
    <source>
        <dbReference type="ARBA" id="ARBA00004496"/>
    </source>
</evidence>
<evidence type="ECO:0000256" key="2">
    <source>
        <dbReference type="ARBA" id="ARBA00007532"/>
    </source>
</evidence>
<dbReference type="NCBIfam" id="TIGR01350">
    <property type="entry name" value="lipoamide_DH"/>
    <property type="match status" value="1"/>
</dbReference>
<dbReference type="InterPro" id="IPR012999">
    <property type="entry name" value="Pyr_OxRdtase_I_AS"/>
</dbReference>
<evidence type="ECO:0000256" key="11">
    <source>
        <dbReference type="ARBA" id="ARBA00023284"/>
    </source>
</evidence>
<sequence>MYGKKYDLGIIGGGPAGYSAAIRAAQKGLKVVLFEKDCLGGVCLNRGCIPTKTILHCADFYKSLKKAEKFGVSFGENAALSADYQKVFNRKNEIVSKIQKSLTKLVQSYGVTIVNETALIADTNIIHAGGMAYSCKNIILATGSKPSQINGLECDGKFILNSNDVLCLESLPENILVVGSGAIGVEWARIFSGFNKAVTVVDLASKLLPQADTDVSKRLERLFKKEKIKYFTQTKIEKIENHDVILSNGQVLKPDMILCAIGREPVLPVCEGIEIEKDGKFVKVNQNFQTNYKNIFAIGDINGKLQLAHSAQHQAIGVVDYIVKGVDVHFDKNLVPSVIYGSPEIAWVGKTEEDLNAEDYKVSTFPVAALGKAQADDEIDGFLKVIEQNGKIAGAHAVMPEASSIIQQFALMMTGNIDVKLALKTVFAHPTYSEAVFESLLGLEDGSISLPPV</sequence>
<feature type="disulfide bond" description="Redox-active" evidence="15">
    <location>
        <begin position="43"/>
        <end position="48"/>
    </location>
</feature>
<evidence type="ECO:0000256" key="12">
    <source>
        <dbReference type="ARBA" id="ARBA00049187"/>
    </source>
</evidence>
<dbReference type="Gene3D" id="3.30.390.30">
    <property type="match status" value="1"/>
</dbReference>
<protein>
    <recommendedName>
        <fullName evidence="4 16">Dihydrolipoyl dehydrogenase</fullName>
        <ecNumber evidence="3 16">1.8.1.4</ecNumber>
    </recommendedName>
</protein>
<dbReference type="InterPro" id="IPR001100">
    <property type="entry name" value="Pyr_nuc-diS_OxRdtase"/>
</dbReference>
<comment type="cofactor">
    <cofactor evidence="14 16">
        <name>FAD</name>
        <dbReference type="ChEBI" id="CHEBI:57692"/>
    </cofactor>
    <text evidence="14 16">Binds 1 FAD per subunit.</text>
</comment>
<feature type="domain" description="Pyridine nucleotide-disulphide oxidoreductase dimerisation" evidence="17">
    <location>
        <begin position="335"/>
        <end position="437"/>
    </location>
</feature>
<dbReference type="Gene3D" id="3.50.50.60">
    <property type="entry name" value="FAD/NAD(P)-binding domain"/>
    <property type="match status" value="2"/>
</dbReference>
<dbReference type="GO" id="GO:0050660">
    <property type="term" value="F:flavin adenine dinucleotide binding"/>
    <property type="evidence" value="ECO:0007669"/>
    <property type="project" value="InterPro"/>
</dbReference>
<reference evidence="19" key="2">
    <citation type="journal article" date="2021" name="PeerJ">
        <title>Extensive microbial diversity within the chicken gut microbiome revealed by metagenomics and culture.</title>
        <authorList>
            <person name="Gilroy R."/>
            <person name="Ravi A."/>
            <person name="Getino M."/>
            <person name="Pursley I."/>
            <person name="Horton D.L."/>
            <person name="Alikhan N.F."/>
            <person name="Baker D."/>
            <person name="Gharbi K."/>
            <person name="Hall N."/>
            <person name="Watson M."/>
            <person name="Adriaenssens E.M."/>
            <person name="Foster-Nyarko E."/>
            <person name="Jarju S."/>
            <person name="Secka A."/>
            <person name="Antonio M."/>
            <person name="Oren A."/>
            <person name="Chaudhuri R.R."/>
            <person name="La Ragione R."/>
            <person name="Hildebrand F."/>
            <person name="Pallen M.J."/>
        </authorList>
    </citation>
    <scope>NUCLEOTIDE SEQUENCE</scope>
    <source>
        <strain evidence="19">CHK154-7741</strain>
    </source>
</reference>
<dbReference type="Pfam" id="PF07992">
    <property type="entry name" value="Pyr_redox_2"/>
    <property type="match status" value="1"/>
</dbReference>
<evidence type="ECO:0000256" key="15">
    <source>
        <dbReference type="PIRSR" id="PIRSR000350-4"/>
    </source>
</evidence>
<keyword evidence="8 16" id="KW-0560">Oxidoreductase</keyword>